<feature type="region of interest" description="Disordered" evidence="3">
    <location>
        <begin position="952"/>
        <end position="986"/>
    </location>
</feature>
<reference evidence="5 6" key="1">
    <citation type="journal article" date="2024" name="IMA Fungus">
        <title>IMA Genome - F19 : A genome assembly and annotation guide to empower mycologists, including annotated draft genome sequences of Ceratocystis pirilliformis, Diaporthe australafricana, Fusarium ophioides, Paecilomyces lecythidis, and Sporothrix stenoceras.</title>
        <authorList>
            <person name="Aylward J."/>
            <person name="Wilson A.M."/>
            <person name="Visagie C.M."/>
            <person name="Spraker J."/>
            <person name="Barnes I."/>
            <person name="Buitendag C."/>
            <person name="Ceriani C."/>
            <person name="Del Mar Angel L."/>
            <person name="du Plessis D."/>
            <person name="Fuchs T."/>
            <person name="Gasser K."/>
            <person name="Kramer D."/>
            <person name="Li W."/>
            <person name="Munsamy K."/>
            <person name="Piso A."/>
            <person name="Price J.L."/>
            <person name="Sonnekus B."/>
            <person name="Thomas C."/>
            <person name="van der Nest A."/>
            <person name="van Dijk A."/>
            <person name="van Heerden A."/>
            <person name="van Vuuren N."/>
            <person name="Yilmaz N."/>
            <person name="Duong T.A."/>
            <person name="van der Merwe N.A."/>
            <person name="Wingfield M.J."/>
            <person name="Wingfield B.D."/>
        </authorList>
    </citation>
    <scope>NUCLEOTIDE SEQUENCE [LARGE SCALE GENOMIC DNA]</scope>
    <source>
        <strain evidence="5 6">CMW 18167</strain>
    </source>
</reference>
<dbReference type="EMBL" id="JAVDPF010000064">
    <property type="protein sequence ID" value="KAL1865125.1"/>
    <property type="molecule type" value="Genomic_DNA"/>
</dbReference>
<feature type="compositionally biased region" description="Basic and acidic residues" evidence="3">
    <location>
        <begin position="974"/>
        <end position="986"/>
    </location>
</feature>
<dbReference type="CDD" id="cd06141">
    <property type="entry name" value="WRN_exo"/>
    <property type="match status" value="1"/>
</dbReference>
<comment type="caution">
    <text evidence="5">The sequence shown here is derived from an EMBL/GenBank/DDBJ whole genome shotgun (WGS) entry which is preliminary data.</text>
</comment>
<accession>A0ABR3WNV6</accession>
<evidence type="ECO:0000256" key="2">
    <source>
        <dbReference type="ARBA" id="ARBA00022801"/>
    </source>
</evidence>
<dbReference type="InterPro" id="IPR012337">
    <property type="entry name" value="RNaseH-like_sf"/>
</dbReference>
<evidence type="ECO:0000259" key="4">
    <source>
        <dbReference type="SMART" id="SM00474"/>
    </source>
</evidence>
<dbReference type="PANTHER" id="PTHR13620">
    <property type="entry name" value="3-5 EXONUCLEASE"/>
    <property type="match status" value="1"/>
</dbReference>
<evidence type="ECO:0000256" key="1">
    <source>
        <dbReference type="ARBA" id="ARBA00022722"/>
    </source>
</evidence>
<dbReference type="Gene3D" id="3.30.420.10">
    <property type="entry name" value="Ribonuclease H-like superfamily/Ribonuclease H"/>
    <property type="match status" value="1"/>
</dbReference>
<dbReference type="InterPro" id="IPR036397">
    <property type="entry name" value="RNaseH_sf"/>
</dbReference>
<gene>
    <name evidence="5" type="ORF">Plec18167_009528</name>
</gene>
<name>A0ABR3WNV6_9EURO</name>
<dbReference type="PANTHER" id="PTHR13620:SF104">
    <property type="entry name" value="EXONUCLEASE 3'-5' DOMAIN-CONTAINING PROTEIN 2"/>
    <property type="match status" value="1"/>
</dbReference>
<feature type="domain" description="3'-5' exonuclease" evidence="4">
    <location>
        <begin position="742"/>
        <end position="929"/>
    </location>
</feature>
<feature type="compositionally biased region" description="Basic and acidic residues" evidence="3">
    <location>
        <begin position="529"/>
        <end position="560"/>
    </location>
</feature>
<evidence type="ECO:0000313" key="6">
    <source>
        <dbReference type="Proteomes" id="UP001583193"/>
    </source>
</evidence>
<keyword evidence="6" id="KW-1185">Reference proteome</keyword>
<dbReference type="SUPFAM" id="SSF53098">
    <property type="entry name" value="Ribonuclease H-like"/>
    <property type="match status" value="1"/>
</dbReference>
<evidence type="ECO:0000256" key="3">
    <source>
        <dbReference type="SAM" id="MobiDB-lite"/>
    </source>
</evidence>
<dbReference type="SMART" id="SM00474">
    <property type="entry name" value="35EXOc"/>
    <property type="match status" value="1"/>
</dbReference>
<evidence type="ECO:0000313" key="5">
    <source>
        <dbReference type="EMBL" id="KAL1865125.1"/>
    </source>
</evidence>
<feature type="region of interest" description="Disordered" evidence="3">
    <location>
        <begin position="671"/>
        <end position="691"/>
    </location>
</feature>
<organism evidence="5 6">
    <name type="scientific">Paecilomyces lecythidis</name>
    <dbReference type="NCBI Taxonomy" id="3004212"/>
    <lineage>
        <taxon>Eukaryota</taxon>
        <taxon>Fungi</taxon>
        <taxon>Dikarya</taxon>
        <taxon>Ascomycota</taxon>
        <taxon>Pezizomycotina</taxon>
        <taxon>Eurotiomycetes</taxon>
        <taxon>Eurotiomycetidae</taxon>
        <taxon>Eurotiales</taxon>
        <taxon>Thermoascaceae</taxon>
        <taxon>Paecilomyces</taxon>
    </lineage>
</organism>
<feature type="compositionally biased region" description="Low complexity" evidence="3">
    <location>
        <begin position="672"/>
        <end position="683"/>
    </location>
</feature>
<sequence>MVATGQRSLPALLMTEQLVRLQRESRRLESMFSAMTPPGDLISEYLSLKYAWIEHQLVTCATSIIEANLEYSRIKNAQLQRLEDRFSALVNCISHYDALLCMTERTLKVSQLESDISALTLSTSSLTEEIGEFLRPCVSARKKIDDVLEIVNSLEDYYGDLRRIFRTAESNLILIHMEISSLTNDRRYFTPTVREIFRYHYMAIGRVISQTMEFSHQFRSYHYRRKLSEGPLSRAWYPQLLCTYALPKSAKDMKSKSRRDSILALISSGKSPRSSSGAVTVLPRTYRKALQRFYLSRLGRKGPSSNPLLNIYWRQLDVVAPFDLVRSSASILSKVLLDLTKSLATVNGDEWSNLNIDSRIMFRERNKRLFRRFNDHRFEFLSEYRSLVHINWLRLESENKLYALDERKLFGEVLSPPRNLSKDIRAFLRWTRQYAAYEVDVSFLTGKDRQTSIFNIVDDLQLPHEKRQICSDIMLDYGSETAPLPSGRAAARMRGHTNTGLRIRPLLKSLLRGAKIKPPVRAVNRVVVKHPDQKPGKISDKKPDEKAGKRQGKIPDKISDRGNAITPGKYQEHQHSGVIRNSAPGTDKRRTSIKHFGRGGYGQPNRPHCEPLISQQQQRQGKRKTEIRNSPPLAREPVNFGKFSFTRSYSSGPAVLHIGATECGNCDSSLVPGSGSSTTPPTGLGDEEGYQQNHTLSGLKGIHARSISRSSRVSEDHLRTPRFWSHHLYKKPGGKSIIVHYCKSLERTEQVARYFLKSPVVGFDIEWKSQASLEDGIQNNLSLIQLANEERIALFQIALFKPAKTLDDLVAPSLKRLLESSDIMKVGVSIRADSTRLRKFLGIDAHGLLELSHLYKLVKYSQSNPKMVNKRLVNLSLQVEEHLGLPLDKDDDVRRSDWTRALDYSQVQYAAADPYACLCLFNAMEEKRKALDPAPPRPAFVELDLPIRLASGEAVSADASPVDDTSSAGPETSDLPRNDLPKERDL</sequence>
<dbReference type="Pfam" id="PF01612">
    <property type="entry name" value="DNA_pol_A_exo1"/>
    <property type="match status" value="1"/>
</dbReference>
<dbReference type="InterPro" id="IPR002562">
    <property type="entry name" value="3'-5'_exonuclease_dom"/>
</dbReference>
<keyword evidence="2" id="KW-0378">Hydrolase</keyword>
<dbReference type="InterPro" id="IPR051132">
    <property type="entry name" value="3-5_Exonuclease_domain"/>
</dbReference>
<dbReference type="Proteomes" id="UP001583193">
    <property type="component" value="Unassembled WGS sequence"/>
</dbReference>
<keyword evidence="1" id="KW-0540">Nuclease</keyword>
<protein>
    <recommendedName>
        <fullName evidence="4">3'-5' exonuclease domain-containing protein</fullName>
    </recommendedName>
</protein>
<proteinExistence type="predicted"/>
<feature type="region of interest" description="Disordered" evidence="3">
    <location>
        <begin position="528"/>
        <end position="635"/>
    </location>
</feature>